<dbReference type="Proteomes" id="UP000193964">
    <property type="component" value="Unassembled WGS sequence"/>
</dbReference>
<evidence type="ECO:0000313" key="2">
    <source>
        <dbReference type="EMBL" id="ORX18271.1"/>
    </source>
</evidence>
<protein>
    <recommendedName>
        <fullName evidence="1">Gfo/Idh/MocA-like oxidoreductase N-terminal domain-containing protein</fullName>
    </recommendedName>
</protein>
<dbReference type="AlphaFoldDB" id="A0A1X2FIJ8"/>
<dbReference type="Gene3D" id="3.30.360.10">
    <property type="entry name" value="Dihydrodipicolinate Reductase, domain 2"/>
    <property type="match status" value="1"/>
</dbReference>
<dbReference type="InterPro" id="IPR051450">
    <property type="entry name" value="Gfo/Idh/MocA_Oxidoreductases"/>
</dbReference>
<dbReference type="Pfam" id="PF01408">
    <property type="entry name" value="GFO_IDH_MocA"/>
    <property type="match status" value="1"/>
</dbReference>
<feature type="domain" description="Gfo/Idh/MocA-like oxidoreductase N-terminal" evidence="1">
    <location>
        <begin position="8"/>
        <end position="125"/>
    </location>
</feature>
<name>A0A1X2FIJ8_9MYCO</name>
<organism evidence="2 3">
    <name type="scientific">Mycolicibacterium wolinskyi</name>
    <dbReference type="NCBI Taxonomy" id="59750"/>
    <lineage>
        <taxon>Bacteria</taxon>
        <taxon>Bacillati</taxon>
        <taxon>Actinomycetota</taxon>
        <taxon>Actinomycetes</taxon>
        <taxon>Mycobacteriales</taxon>
        <taxon>Mycobacteriaceae</taxon>
        <taxon>Mycolicibacterium</taxon>
    </lineage>
</organism>
<evidence type="ECO:0000259" key="1">
    <source>
        <dbReference type="Pfam" id="PF01408"/>
    </source>
</evidence>
<dbReference type="GO" id="GO:0000166">
    <property type="term" value="F:nucleotide binding"/>
    <property type="evidence" value="ECO:0007669"/>
    <property type="project" value="InterPro"/>
</dbReference>
<dbReference type="Gene3D" id="3.40.50.720">
    <property type="entry name" value="NAD(P)-binding Rossmann-like Domain"/>
    <property type="match status" value="1"/>
</dbReference>
<dbReference type="PANTHER" id="PTHR43377">
    <property type="entry name" value="BILIVERDIN REDUCTASE A"/>
    <property type="match status" value="1"/>
</dbReference>
<comment type="caution">
    <text evidence="2">The sequence shown here is derived from an EMBL/GenBank/DDBJ whole genome shotgun (WGS) entry which is preliminary data.</text>
</comment>
<dbReference type="InterPro" id="IPR036291">
    <property type="entry name" value="NAD(P)-bd_dom_sf"/>
</dbReference>
<dbReference type="PANTHER" id="PTHR43377:SF1">
    <property type="entry name" value="BILIVERDIN REDUCTASE A"/>
    <property type="match status" value="1"/>
</dbReference>
<gene>
    <name evidence="2" type="ORF">AWC31_13160</name>
</gene>
<dbReference type="SUPFAM" id="SSF51735">
    <property type="entry name" value="NAD(P)-binding Rossmann-fold domains"/>
    <property type="match status" value="1"/>
</dbReference>
<evidence type="ECO:0000313" key="3">
    <source>
        <dbReference type="Proteomes" id="UP000193964"/>
    </source>
</evidence>
<accession>A0A1X2FIJ8</accession>
<dbReference type="EMBL" id="LQQA01000005">
    <property type="protein sequence ID" value="ORX18271.1"/>
    <property type="molecule type" value="Genomic_DNA"/>
</dbReference>
<dbReference type="InterPro" id="IPR000683">
    <property type="entry name" value="Gfo/Idh/MocA-like_OxRdtase_N"/>
</dbReference>
<sequence>MRGHGQACLFFGAGAWGRNVIEAFVACGGDPRGFLVRANPETRHWLSARFPGVMISSDPTELLDSVAAPIVVVATPRDTHADLAELALRARRDVFVEKPMATEPADCTRLTSIADAEGVALFTGFTYLYHGAYACLRDAIAANEIEQLTFTWNRPGLRGPTEWELLPHDLAIAIGLTGQTPARIRLEVTGGRVQCRWALDDNRIVQIEHDGGGSGPKDKRVRVVTKRGDVWEWRGNHLAMWDSATETSKPDLAIDYSRKEPLVREVKWFLAHRADRSAMRADAALSSSVTELINRALTEKQE</sequence>
<proteinExistence type="predicted"/>
<reference evidence="2 3" key="1">
    <citation type="submission" date="2016-01" db="EMBL/GenBank/DDBJ databases">
        <title>The new phylogeny of the genus Mycobacterium.</title>
        <authorList>
            <person name="Tarcisio F."/>
            <person name="Conor M."/>
            <person name="Antonella G."/>
            <person name="Elisabetta G."/>
            <person name="Giulia F.S."/>
            <person name="Sara T."/>
            <person name="Anna F."/>
            <person name="Clotilde B."/>
            <person name="Roberto B."/>
            <person name="Veronica D.S."/>
            <person name="Fabio R."/>
            <person name="Monica P."/>
            <person name="Olivier J."/>
            <person name="Enrico T."/>
            <person name="Nicola S."/>
        </authorList>
    </citation>
    <scope>NUCLEOTIDE SEQUENCE [LARGE SCALE GENOMIC DNA]</scope>
    <source>
        <strain evidence="2 3">ATCC 700010</strain>
    </source>
</reference>